<organism evidence="8 9">
    <name type="scientific">Saccharothrix lopnurensis</name>
    <dbReference type="NCBI Taxonomy" id="1670621"/>
    <lineage>
        <taxon>Bacteria</taxon>
        <taxon>Bacillati</taxon>
        <taxon>Actinomycetota</taxon>
        <taxon>Actinomycetes</taxon>
        <taxon>Pseudonocardiales</taxon>
        <taxon>Pseudonocardiaceae</taxon>
        <taxon>Saccharothrix</taxon>
    </lineage>
</organism>
<dbReference type="EMBL" id="JBHSQO010000010">
    <property type="protein sequence ID" value="MFC6090025.1"/>
    <property type="molecule type" value="Genomic_DNA"/>
</dbReference>
<dbReference type="InterPro" id="IPR051784">
    <property type="entry name" value="Nod_factor_ABC_transporter"/>
</dbReference>
<comment type="subcellular location">
    <subcellularLocation>
        <location evidence="6">Cell membrane</location>
        <topology evidence="6">Multi-pass membrane protein</topology>
    </subcellularLocation>
    <subcellularLocation>
        <location evidence="1">Membrane</location>
        <topology evidence="1">Multi-pass membrane protein</topology>
    </subcellularLocation>
</comment>
<evidence type="ECO:0000256" key="4">
    <source>
        <dbReference type="ARBA" id="ARBA00023136"/>
    </source>
</evidence>
<accession>A0ABW1P347</accession>
<evidence type="ECO:0000256" key="2">
    <source>
        <dbReference type="ARBA" id="ARBA00022692"/>
    </source>
</evidence>
<dbReference type="PIRSF" id="PIRSF006648">
    <property type="entry name" value="DrrB"/>
    <property type="match status" value="1"/>
</dbReference>
<gene>
    <name evidence="8" type="ORF">ACFP3R_12145</name>
</gene>
<evidence type="ECO:0000256" key="6">
    <source>
        <dbReference type="RuleBase" id="RU361157"/>
    </source>
</evidence>
<dbReference type="PRINTS" id="PR00164">
    <property type="entry name" value="ABC2TRNSPORT"/>
</dbReference>
<feature type="transmembrane region" description="Helical" evidence="6">
    <location>
        <begin position="61"/>
        <end position="83"/>
    </location>
</feature>
<dbReference type="RefSeq" id="WP_380635606.1">
    <property type="nucleotide sequence ID" value="NZ_JBHSQO010000010.1"/>
</dbReference>
<comment type="caution">
    <text evidence="8">The sequence shown here is derived from an EMBL/GenBank/DDBJ whole genome shotgun (WGS) entry which is preliminary data.</text>
</comment>
<feature type="transmembrane region" description="Helical" evidence="6">
    <location>
        <begin position="28"/>
        <end position="49"/>
    </location>
</feature>
<evidence type="ECO:0000313" key="9">
    <source>
        <dbReference type="Proteomes" id="UP001596220"/>
    </source>
</evidence>
<keyword evidence="2 6" id="KW-0812">Transmembrane</keyword>
<keyword evidence="9" id="KW-1185">Reference proteome</keyword>
<keyword evidence="4 6" id="KW-0472">Membrane</keyword>
<dbReference type="Pfam" id="PF01061">
    <property type="entry name" value="ABC2_membrane"/>
    <property type="match status" value="1"/>
</dbReference>
<reference evidence="9" key="1">
    <citation type="journal article" date="2019" name="Int. J. Syst. Evol. Microbiol.">
        <title>The Global Catalogue of Microorganisms (GCM) 10K type strain sequencing project: providing services to taxonomists for standard genome sequencing and annotation.</title>
        <authorList>
            <consortium name="The Broad Institute Genomics Platform"/>
            <consortium name="The Broad Institute Genome Sequencing Center for Infectious Disease"/>
            <person name="Wu L."/>
            <person name="Ma J."/>
        </authorList>
    </citation>
    <scope>NUCLEOTIDE SEQUENCE [LARGE SCALE GENOMIC DNA]</scope>
    <source>
        <strain evidence="9">CGMCC 4.7246</strain>
    </source>
</reference>
<dbReference type="PROSITE" id="PS51012">
    <property type="entry name" value="ABC_TM2"/>
    <property type="match status" value="1"/>
</dbReference>
<name>A0ABW1P347_9PSEU</name>
<feature type="transmembrane region" description="Helical" evidence="6">
    <location>
        <begin position="141"/>
        <end position="164"/>
    </location>
</feature>
<evidence type="ECO:0000256" key="1">
    <source>
        <dbReference type="ARBA" id="ARBA00004141"/>
    </source>
</evidence>
<dbReference type="PANTHER" id="PTHR43229">
    <property type="entry name" value="NODULATION PROTEIN J"/>
    <property type="match status" value="1"/>
</dbReference>
<dbReference type="Proteomes" id="UP001596220">
    <property type="component" value="Unassembled WGS sequence"/>
</dbReference>
<dbReference type="InterPro" id="IPR047817">
    <property type="entry name" value="ABC2_TM_bact-type"/>
</dbReference>
<dbReference type="PANTHER" id="PTHR43229:SF2">
    <property type="entry name" value="NODULATION PROTEIN J"/>
    <property type="match status" value="1"/>
</dbReference>
<keyword evidence="3 6" id="KW-1133">Transmembrane helix</keyword>
<dbReference type="InterPro" id="IPR000412">
    <property type="entry name" value="ABC_2_transport"/>
</dbReference>
<feature type="transmembrane region" description="Helical" evidence="6">
    <location>
        <begin position="171"/>
        <end position="191"/>
    </location>
</feature>
<protein>
    <recommendedName>
        <fullName evidence="6">Transport permease protein</fullName>
    </recommendedName>
</protein>
<dbReference type="InterPro" id="IPR013525">
    <property type="entry name" value="ABC2_TM"/>
</dbReference>
<feature type="transmembrane region" description="Helical" evidence="6">
    <location>
        <begin position="239"/>
        <end position="258"/>
    </location>
</feature>
<keyword evidence="5" id="KW-0046">Antibiotic resistance</keyword>
<evidence type="ECO:0000313" key="8">
    <source>
        <dbReference type="EMBL" id="MFC6090025.1"/>
    </source>
</evidence>
<feature type="domain" description="ABC transmembrane type-2" evidence="7">
    <location>
        <begin position="27"/>
        <end position="264"/>
    </location>
</feature>
<comment type="similarity">
    <text evidence="6">Belongs to the ABC-2 integral membrane protein family.</text>
</comment>
<sequence length="267" mass="29159">MTAATKALTDGAIIAKRNLMKVKRMPEIIVMMLISPFMFILLFAFVFGNVIEIPGGNYREFLLGGIFAQTIIFGATFTGLGIAEDVQKGIIDRFRSLPASRSAVLVGRTTSDIVYNALSIGVMMLAGLLVGWRIRSSFLDAVAGVLLLLLFAYAFSWVMAFFGLLVPSVEVFNSATAVIIFPLTFLAGTFVPTEPLPPVIQTFAEWNPVTAIAQASRELFGNISAATPTPDAWPLREPVTYSLLWVVGILIVFVPLAIRRYSKTTNR</sequence>
<evidence type="ECO:0000259" key="7">
    <source>
        <dbReference type="PROSITE" id="PS51012"/>
    </source>
</evidence>
<evidence type="ECO:0000256" key="5">
    <source>
        <dbReference type="ARBA" id="ARBA00023251"/>
    </source>
</evidence>
<proteinExistence type="inferred from homology"/>
<keyword evidence="6" id="KW-1003">Cell membrane</keyword>
<feature type="transmembrane region" description="Helical" evidence="6">
    <location>
        <begin position="113"/>
        <end position="135"/>
    </location>
</feature>
<evidence type="ECO:0000256" key="3">
    <source>
        <dbReference type="ARBA" id="ARBA00022989"/>
    </source>
</evidence>
<keyword evidence="6" id="KW-0813">Transport</keyword>